<comment type="caution">
    <text evidence="3">The sequence shown here is derived from an EMBL/GenBank/DDBJ whole genome shotgun (WGS) entry which is preliminary data.</text>
</comment>
<accession>A0ABY2QIB7</accession>
<organism evidence="3 4">
    <name type="scientific">Sphingomonas olei</name>
    <dbReference type="NCBI Taxonomy" id="1886787"/>
    <lineage>
        <taxon>Bacteria</taxon>
        <taxon>Pseudomonadati</taxon>
        <taxon>Pseudomonadota</taxon>
        <taxon>Alphaproteobacteria</taxon>
        <taxon>Sphingomonadales</taxon>
        <taxon>Sphingomonadaceae</taxon>
        <taxon>Sphingomonas</taxon>
    </lineage>
</organism>
<protein>
    <submittedName>
        <fullName evidence="3">Fasciclin domain-containing protein</fullName>
    </submittedName>
</protein>
<dbReference type="PROSITE" id="PS51257">
    <property type="entry name" value="PROKAR_LIPOPROTEIN"/>
    <property type="match status" value="1"/>
</dbReference>
<dbReference type="InterPro" id="IPR036378">
    <property type="entry name" value="FAS1_dom_sf"/>
</dbReference>
<dbReference type="SUPFAM" id="SSF82153">
    <property type="entry name" value="FAS1 domain"/>
    <property type="match status" value="1"/>
</dbReference>
<dbReference type="EMBL" id="SSTI01000004">
    <property type="protein sequence ID" value="THG40564.1"/>
    <property type="molecule type" value="Genomic_DNA"/>
</dbReference>
<feature type="domain" description="FAS1" evidence="2">
    <location>
        <begin position="77"/>
        <end position="221"/>
    </location>
</feature>
<dbReference type="PROSITE" id="PS50213">
    <property type="entry name" value="FAS1"/>
    <property type="match status" value="1"/>
</dbReference>
<keyword evidence="4" id="KW-1185">Reference proteome</keyword>
<dbReference type="Proteomes" id="UP000308038">
    <property type="component" value="Unassembled WGS sequence"/>
</dbReference>
<dbReference type="InterPro" id="IPR050904">
    <property type="entry name" value="Adhesion/Biosynth-related"/>
</dbReference>
<dbReference type="SMART" id="SM00554">
    <property type="entry name" value="FAS1"/>
    <property type="match status" value="1"/>
</dbReference>
<evidence type="ECO:0000313" key="3">
    <source>
        <dbReference type="EMBL" id="THG40564.1"/>
    </source>
</evidence>
<evidence type="ECO:0000259" key="2">
    <source>
        <dbReference type="PROSITE" id="PS50213"/>
    </source>
</evidence>
<gene>
    <name evidence="3" type="ORF">E5988_07000</name>
</gene>
<evidence type="ECO:0000313" key="4">
    <source>
        <dbReference type="Proteomes" id="UP000308038"/>
    </source>
</evidence>
<feature type="chain" id="PRO_5045267064" evidence="1">
    <location>
        <begin position="22"/>
        <end position="226"/>
    </location>
</feature>
<dbReference type="Gene3D" id="2.30.180.10">
    <property type="entry name" value="FAS1 domain"/>
    <property type="match status" value="1"/>
</dbReference>
<dbReference type="InterPro" id="IPR000782">
    <property type="entry name" value="FAS1_domain"/>
</dbReference>
<sequence>MAHRSRAFALPAAAGILAVLAGCSQPAKQVAQLPPAPPAVAHQPPPVAPPLTLAGMRAAAAATAINPYVGGAAMLGNRTIAENCASAPNLRMLTRAISLSTARQTLSAASPVTVFAPTDSAFGRLNRGAVNQLLAPANRPALDRVMSYHMVPGTITLADLRGRIAAAGGSVQLPTVAGVPLTATSDGQAIALIDANGSKSYVETPDVQQVNGIVHVVNGVLVPRMG</sequence>
<reference evidence="3 4" key="1">
    <citation type="submission" date="2019-04" db="EMBL/GenBank/DDBJ databases">
        <title>Microbes associate with the intestines of laboratory mice.</title>
        <authorList>
            <person name="Navarre W."/>
            <person name="Wong E."/>
            <person name="Huang K.C."/>
            <person name="Tropini C."/>
            <person name="Ng K."/>
            <person name="Yu B."/>
        </authorList>
    </citation>
    <scope>NUCLEOTIDE SEQUENCE [LARGE SCALE GENOMIC DNA]</scope>
    <source>
        <strain evidence="3 4">NM83_B4-11</strain>
    </source>
</reference>
<dbReference type="RefSeq" id="WP_136451215.1">
    <property type="nucleotide sequence ID" value="NZ_SSTI01000004.1"/>
</dbReference>
<dbReference type="PANTHER" id="PTHR10900">
    <property type="entry name" value="PERIOSTIN-RELATED"/>
    <property type="match status" value="1"/>
</dbReference>
<feature type="signal peptide" evidence="1">
    <location>
        <begin position="1"/>
        <end position="21"/>
    </location>
</feature>
<dbReference type="PANTHER" id="PTHR10900:SF77">
    <property type="entry name" value="FI19380P1"/>
    <property type="match status" value="1"/>
</dbReference>
<proteinExistence type="predicted"/>
<name>A0ABY2QIB7_9SPHN</name>
<dbReference type="Pfam" id="PF02469">
    <property type="entry name" value="Fasciclin"/>
    <property type="match status" value="1"/>
</dbReference>
<evidence type="ECO:0000256" key="1">
    <source>
        <dbReference type="SAM" id="SignalP"/>
    </source>
</evidence>
<keyword evidence="1" id="KW-0732">Signal</keyword>